<sequence length="34" mass="4077">MVYLKNVLPPILLKIGAFVMGWERKLKEKREKTF</sequence>
<protein>
    <submittedName>
        <fullName evidence="1">Uncharacterized protein</fullName>
    </submittedName>
</protein>
<evidence type="ECO:0000313" key="2">
    <source>
        <dbReference type="Proteomes" id="UP000002433"/>
    </source>
</evidence>
<evidence type="ECO:0000313" key="1">
    <source>
        <dbReference type="EMBL" id="ABF31691.1"/>
    </source>
</evidence>
<gene>
    <name evidence="1" type="ordered locus">MGAS9429_Spy0503</name>
</gene>
<dbReference type="EMBL" id="CP000259">
    <property type="protein sequence ID" value="ABF31691.1"/>
    <property type="molecule type" value="Genomic_DNA"/>
</dbReference>
<dbReference type="KEGG" id="spk:MGAS9429_Spy0503"/>
<proteinExistence type="predicted"/>
<organism evidence="1 2">
    <name type="scientific">Streptococcus pyogenes serotype M12 (strain MGAS9429)</name>
    <dbReference type="NCBI Taxonomy" id="370551"/>
    <lineage>
        <taxon>Bacteria</taxon>
        <taxon>Bacillati</taxon>
        <taxon>Bacillota</taxon>
        <taxon>Bacilli</taxon>
        <taxon>Lactobacillales</taxon>
        <taxon>Streptococcaceae</taxon>
        <taxon>Streptococcus</taxon>
    </lineage>
</organism>
<reference evidence="1 2" key="1">
    <citation type="journal article" date="2006" name="Proc. Natl. Acad. Sci. U.S.A.">
        <title>Molecular genetic anatomy of inter- and intraserotype variation in the human bacterial pathogen group A Streptococcus.</title>
        <authorList>
            <person name="Beres S.B."/>
            <person name="Richter E.W."/>
            <person name="Nagiec M.J."/>
            <person name="Sumby P."/>
            <person name="Porcella S.F."/>
            <person name="DeLeo F.R."/>
            <person name="Musser J.M."/>
        </authorList>
    </citation>
    <scope>NUCLEOTIDE SEQUENCE [LARGE SCALE GENOMIC DNA]</scope>
    <source>
        <strain evidence="1 2">MGAS9429</strain>
    </source>
</reference>
<dbReference type="HOGENOM" id="CLU_3376377_0_0_9"/>
<dbReference type="AlphaFoldDB" id="Q1JMQ8"/>
<accession>Q1JMQ8</accession>
<name>Q1JMQ8_STRPC</name>
<dbReference type="Proteomes" id="UP000002433">
    <property type="component" value="Chromosome"/>
</dbReference>